<dbReference type="AlphaFoldDB" id="A0A9D1DKV1"/>
<reference evidence="2" key="2">
    <citation type="journal article" date="2021" name="PeerJ">
        <title>Extensive microbial diversity within the chicken gut microbiome revealed by metagenomics and culture.</title>
        <authorList>
            <person name="Gilroy R."/>
            <person name="Ravi A."/>
            <person name="Getino M."/>
            <person name="Pursley I."/>
            <person name="Horton D.L."/>
            <person name="Alikhan N.F."/>
            <person name="Baker D."/>
            <person name="Gharbi K."/>
            <person name="Hall N."/>
            <person name="Watson M."/>
            <person name="Adriaenssens E.M."/>
            <person name="Foster-Nyarko E."/>
            <person name="Jarju S."/>
            <person name="Secka A."/>
            <person name="Antonio M."/>
            <person name="Oren A."/>
            <person name="Chaudhuri R.R."/>
            <person name="La Ragione R."/>
            <person name="Hildebrand F."/>
            <person name="Pallen M.J."/>
        </authorList>
    </citation>
    <scope>NUCLEOTIDE SEQUENCE</scope>
    <source>
        <strain evidence="2">ChiGjej3B3-7149</strain>
    </source>
</reference>
<dbReference type="PANTHER" id="PTHR43433">
    <property type="entry name" value="HYDROLASE, ALPHA/BETA FOLD FAMILY PROTEIN"/>
    <property type="match status" value="1"/>
</dbReference>
<dbReference type="InterPro" id="IPR000073">
    <property type="entry name" value="AB_hydrolase_1"/>
</dbReference>
<dbReference type="InterPro" id="IPR050471">
    <property type="entry name" value="AB_hydrolase"/>
</dbReference>
<dbReference type="InterPro" id="IPR029058">
    <property type="entry name" value="AB_hydrolase_fold"/>
</dbReference>
<dbReference type="Gene3D" id="3.40.50.1820">
    <property type="entry name" value="alpha/beta hydrolase"/>
    <property type="match status" value="1"/>
</dbReference>
<feature type="domain" description="AB hydrolase-1" evidence="1">
    <location>
        <begin position="32"/>
        <end position="126"/>
    </location>
</feature>
<accession>A0A9D1DKV1</accession>
<comment type="caution">
    <text evidence="2">The sequence shown here is derived from an EMBL/GenBank/DDBJ whole genome shotgun (WGS) entry which is preliminary data.</text>
</comment>
<sequence length="334" mass="37891">MATNLKQVKRGYANLKRSGTQMYYETMGSGDPVIFVHQCWWNNFEFEGVIPMVAKQYTVYSPDSLGFGFSPAAPNWFEFTDFTDSFIDFMDDLGIEKASFVGQHSGSLIMADLAARYPERVDKLIFGGLAIYEDSLRKAKAARRDMIGGNKMPYTKSLRPGDLIGLESGLLQRKEDGSHFVEYWNEQYRENPDSKFEYIQRAAIANLLHYDKGGRDMINALLTFDLERVLPKVKQPSLQLVGDRDCVKPPLFKTIKEAADQLGSEINKIKIVEGGGIMLYLDYPFECAEAILSFLADPAAYKGTEGRELERAMKEYLVPDFDSLVFEDKNVYID</sequence>
<dbReference type="SUPFAM" id="SSF53474">
    <property type="entry name" value="alpha/beta-Hydrolases"/>
    <property type="match status" value="1"/>
</dbReference>
<dbReference type="Proteomes" id="UP000824238">
    <property type="component" value="Unassembled WGS sequence"/>
</dbReference>
<dbReference type="PANTHER" id="PTHR43433:SF1">
    <property type="entry name" value="BLL5160 PROTEIN"/>
    <property type="match status" value="1"/>
</dbReference>
<dbReference type="GO" id="GO:0016787">
    <property type="term" value="F:hydrolase activity"/>
    <property type="evidence" value="ECO:0007669"/>
    <property type="project" value="UniProtKB-KW"/>
</dbReference>
<protein>
    <submittedName>
        <fullName evidence="2">Alpha/beta hydrolase</fullName>
    </submittedName>
</protein>
<keyword evidence="2" id="KW-0378">Hydrolase</keyword>
<organism evidence="2 3">
    <name type="scientific">Candidatus Scatomorpha intestinigallinarum</name>
    <dbReference type="NCBI Taxonomy" id="2840923"/>
    <lineage>
        <taxon>Bacteria</taxon>
        <taxon>Bacillati</taxon>
        <taxon>Bacillota</taxon>
        <taxon>Clostridia</taxon>
        <taxon>Eubacteriales</taxon>
        <taxon>Candidatus Scatomorpha</taxon>
    </lineage>
</organism>
<gene>
    <name evidence="2" type="ORF">IAD36_03370</name>
</gene>
<dbReference type="Pfam" id="PF00561">
    <property type="entry name" value="Abhydrolase_1"/>
    <property type="match status" value="1"/>
</dbReference>
<dbReference type="EMBL" id="DVHH01000083">
    <property type="protein sequence ID" value="HIR54628.1"/>
    <property type="molecule type" value="Genomic_DNA"/>
</dbReference>
<name>A0A9D1DKV1_9FIRM</name>
<evidence type="ECO:0000259" key="1">
    <source>
        <dbReference type="Pfam" id="PF00561"/>
    </source>
</evidence>
<proteinExistence type="predicted"/>
<reference evidence="2" key="1">
    <citation type="submission" date="2020-10" db="EMBL/GenBank/DDBJ databases">
        <authorList>
            <person name="Gilroy R."/>
        </authorList>
    </citation>
    <scope>NUCLEOTIDE SEQUENCE</scope>
    <source>
        <strain evidence="2">ChiGjej3B3-7149</strain>
    </source>
</reference>
<evidence type="ECO:0000313" key="3">
    <source>
        <dbReference type="Proteomes" id="UP000824238"/>
    </source>
</evidence>
<evidence type="ECO:0000313" key="2">
    <source>
        <dbReference type="EMBL" id="HIR54628.1"/>
    </source>
</evidence>